<evidence type="ECO:0000313" key="1">
    <source>
        <dbReference type="EMBL" id="EFQ05217.1"/>
    </source>
</evidence>
<dbReference type="HOGENOM" id="CLU_3216491_0_0_9"/>
<accession>E2ZNH3</accession>
<proteinExistence type="predicted"/>
<dbReference type="STRING" id="748224.HMPREF9436_03241"/>
<organism evidence="1 2">
    <name type="scientific">Faecalibacterium cf. prausnitzii KLE1255</name>
    <dbReference type="NCBI Taxonomy" id="748224"/>
    <lineage>
        <taxon>Bacteria</taxon>
        <taxon>Bacillati</taxon>
        <taxon>Bacillota</taxon>
        <taxon>Clostridia</taxon>
        <taxon>Eubacteriales</taxon>
        <taxon>Oscillospiraceae</taxon>
        <taxon>Faecalibacterium</taxon>
    </lineage>
</organism>
<dbReference type="BioCyc" id="FCF748224-HMP:GTSS-1495-MONOMER"/>
<comment type="caution">
    <text evidence="1">The sequence shown here is derived from an EMBL/GenBank/DDBJ whole genome shotgun (WGS) entry which is preliminary data.</text>
</comment>
<dbReference type="AlphaFoldDB" id="E2ZNH3"/>
<reference evidence="1 2" key="1">
    <citation type="submission" date="2010-08" db="EMBL/GenBank/DDBJ databases">
        <authorList>
            <person name="Weinstock G."/>
            <person name="Sodergren E."/>
            <person name="Clifton S."/>
            <person name="Fulton L."/>
            <person name="Fulton B."/>
            <person name="Courtney L."/>
            <person name="Fronick C."/>
            <person name="Harrison M."/>
            <person name="Strong C."/>
            <person name="Farmer C."/>
            <person name="Delahaunty K."/>
            <person name="Markovic C."/>
            <person name="Hall O."/>
            <person name="Minx P."/>
            <person name="Tomlinson C."/>
            <person name="Mitreva M."/>
            <person name="Hou S."/>
            <person name="Chen J."/>
            <person name="Wollam A."/>
            <person name="Pepin K.H."/>
            <person name="Johnson M."/>
            <person name="Bhonagiri V."/>
            <person name="Zhang X."/>
            <person name="Suruliraj S."/>
            <person name="Warren W."/>
            <person name="Chinwalla A."/>
            <person name="Mardis E.R."/>
            <person name="Wilson R.K."/>
        </authorList>
    </citation>
    <scope>NUCLEOTIDE SEQUENCE [LARGE SCALE GENOMIC DNA]</scope>
    <source>
        <strain evidence="1 2">KLE1255</strain>
    </source>
</reference>
<protein>
    <submittedName>
        <fullName evidence="1">Uncharacterized protein</fullName>
    </submittedName>
</protein>
<dbReference type="Proteomes" id="UP000006028">
    <property type="component" value="Unassembled WGS sequence"/>
</dbReference>
<gene>
    <name evidence="1" type="ORF">HMPREF9436_03241</name>
</gene>
<sequence length="44" mass="4998">MLSYRPPQPGSASLSIQRKAMFLTIIEAEKAVPWQSAESRKDYD</sequence>
<dbReference type="EMBL" id="AECU01000245">
    <property type="protein sequence ID" value="EFQ05217.1"/>
    <property type="molecule type" value="Genomic_DNA"/>
</dbReference>
<name>E2ZNH3_9FIRM</name>
<evidence type="ECO:0000313" key="2">
    <source>
        <dbReference type="Proteomes" id="UP000006028"/>
    </source>
</evidence>